<dbReference type="PANTHER" id="PTHR19325:SF560">
    <property type="entry name" value="SUSHI, VON WILLEBRAND FACTOR TYPE A, EGF AND PENTRAXIN DOMAIN-CONTAINING PROTEIN 1"/>
    <property type="match status" value="1"/>
</dbReference>
<feature type="domain" description="Sushi" evidence="8">
    <location>
        <begin position="113"/>
        <end position="182"/>
    </location>
</feature>
<dbReference type="SUPFAM" id="SSF57535">
    <property type="entry name" value="Complement control module/SCR domain"/>
    <property type="match status" value="4"/>
</dbReference>
<evidence type="ECO:0000313" key="10">
    <source>
        <dbReference type="Proteomes" id="UP000290797"/>
    </source>
</evidence>
<feature type="disulfide bond" evidence="5">
    <location>
        <begin position="83"/>
        <end position="110"/>
    </location>
</feature>
<dbReference type="InterPro" id="IPR035976">
    <property type="entry name" value="Sushi/SCR/CCP_sf"/>
</dbReference>
<dbReference type="InterPro" id="IPR000436">
    <property type="entry name" value="Sushi_SCR_CCP_dom"/>
</dbReference>
<evidence type="ECO:0000256" key="5">
    <source>
        <dbReference type="PROSITE-ProRule" id="PRU00302"/>
    </source>
</evidence>
<dbReference type="CDD" id="cd00033">
    <property type="entry name" value="CCP"/>
    <property type="match status" value="3"/>
</dbReference>
<keyword evidence="2" id="KW-0677">Repeat</keyword>
<reference evidence="9" key="1">
    <citation type="journal article" date="2018" name="Virology">
        <title>Isolation, characterization and prevalence of a novel Gammaherpesvirus in Eptesicus fuscus, the North American big brown bat.</title>
        <authorList>
            <person name="Subudhi S."/>
            <person name="Rapin N."/>
            <person name="Dorville N."/>
            <person name="Hill J.E."/>
            <person name="Town J."/>
            <person name="Willis C.K."/>
            <person name="Bollinger T.K."/>
            <person name="Misra V."/>
        </authorList>
    </citation>
    <scope>NUCLEOTIDE SEQUENCE</scope>
</reference>
<keyword evidence="4" id="KW-0325">Glycoprotein</keyword>
<sequence length="693" mass="72066">MAGPWLLVVPSICWVLATRLDAAAITVAAAPNQVECRAPPFSSMVVTDGPFYASPSTQSLSEDQFSGDDFPLYGLGTQLSVRCRPGYSPVARTFNITCSKDSTWQPNNTCNPLRCSNVGEPVNGVLTQVSSPTPDRPTAFGAVAVYSCNEGYQMIGSPRSSCLLASNGAGVEWVPDPPICKQIQCRPPAPIDNASFQPVKDEYGYGEVVTYTCAPGLTPQGQPSRVCLGGSREWEPGSALRCLKISCTRPNIPNSKMVPLKRIYSVLDSLRVECNLGFSMTGPAQLSCGSSGAWGPLPTCEPTAKGAPTSAVSGASGRVWIRDPGSSPGWRDGENLEGAQWIERSAGGYDGGSGEDEGGSGGYKGRGLGGWNNDASRKGRVRLRRGLINRLLGPAAGIVTPAAGLLRTPAAPAGTVTKTEPKAGLGAVAGIVSAPVALLFGRGGGVSEALNASVPVLDEDAPRTRGDTFVSRDLEKAMEALEDATGAEGLLLINHNGTGPFTSLKDLAAPLFNITGAPSGHLGTTGSLETTTLDFAGIVASGVGETPLVPVSPPTAGGVALAATTPSPFQFYTLEITGLNATSNALPAALGALTTAPSPKITKSPPRPTSRERDTLRATPAQSPTTGPNAATATSGSDIDARFRRKLPRAKAPHITVGPHHRHRPQNVLLPLLLMFSLCIPLLVLFVYCLVRL</sequence>
<dbReference type="InterPro" id="IPR050350">
    <property type="entry name" value="Compl-Cell_Adhes-Reg"/>
</dbReference>
<keyword evidence="7" id="KW-0472">Membrane</keyword>
<keyword evidence="7" id="KW-1133">Transmembrane helix</keyword>
<dbReference type="PROSITE" id="PS50923">
    <property type="entry name" value="SUSHI"/>
    <property type="match status" value="4"/>
</dbReference>
<evidence type="ECO:0000256" key="2">
    <source>
        <dbReference type="ARBA" id="ARBA00022737"/>
    </source>
</evidence>
<evidence type="ECO:0000256" key="4">
    <source>
        <dbReference type="ARBA" id="ARBA00023180"/>
    </source>
</evidence>
<feature type="compositionally biased region" description="Polar residues" evidence="6">
    <location>
        <begin position="620"/>
        <end position="637"/>
    </location>
</feature>
<feature type="region of interest" description="Disordered" evidence="6">
    <location>
        <begin position="595"/>
        <end position="640"/>
    </location>
</feature>
<dbReference type="OrthoDB" id="8102at10239"/>
<feature type="domain" description="Sushi" evidence="8">
    <location>
        <begin position="34"/>
        <end position="112"/>
    </location>
</feature>
<feature type="domain" description="Sushi" evidence="8">
    <location>
        <begin position="183"/>
        <end position="244"/>
    </location>
</feature>
<keyword evidence="3 5" id="KW-1015">Disulfide bond</keyword>
<comment type="caution">
    <text evidence="5">Lacks conserved residue(s) required for the propagation of feature annotation.</text>
</comment>
<organism evidence="9">
    <name type="scientific">vespertilionid gammaherpesvirus 3</name>
    <dbReference type="NCBI Taxonomy" id="2846598"/>
    <lineage>
        <taxon>Viruses</taxon>
        <taxon>Duplodnaviria</taxon>
        <taxon>Heunggongvirae</taxon>
        <taxon>Peploviricota</taxon>
        <taxon>Herviviricetes</taxon>
        <taxon>Herpesvirales</taxon>
        <taxon>Orthoherpesviridae</taxon>
        <taxon>Gammaherpesvirinae</taxon>
        <taxon>Patagivirus</taxon>
        <taxon>Patagivirus vespertilionidgamma3</taxon>
    </lineage>
</organism>
<keyword evidence="7" id="KW-0812">Transmembrane</keyword>
<evidence type="ECO:0000256" key="3">
    <source>
        <dbReference type="ARBA" id="ARBA00023157"/>
    </source>
</evidence>
<feature type="transmembrane region" description="Helical" evidence="7">
    <location>
        <begin position="668"/>
        <end position="691"/>
    </location>
</feature>
<dbReference type="Proteomes" id="UP000290797">
    <property type="component" value="Segment"/>
</dbReference>
<evidence type="ECO:0000313" key="9">
    <source>
        <dbReference type="EMBL" id="ATA58235.1"/>
    </source>
</evidence>
<keyword evidence="1 5" id="KW-0768">Sushi</keyword>
<dbReference type="SMART" id="SM00032">
    <property type="entry name" value="CCP"/>
    <property type="match status" value="4"/>
</dbReference>
<evidence type="ECO:0000256" key="1">
    <source>
        <dbReference type="ARBA" id="ARBA00022659"/>
    </source>
</evidence>
<dbReference type="Pfam" id="PF00084">
    <property type="entry name" value="Sushi"/>
    <property type="match status" value="4"/>
</dbReference>
<name>A0A2D1AF75_9GAMA</name>
<dbReference type="EMBL" id="MF385016">
    <property type="protein sequence ID" value="ATA58235.1"/>
    <property type="molecule type" value="Genomic_DNA"/>
</dbReference>
<evidence type="ECO:0000259" key="8">
    <source>
        <dbReference type="PROSITE" id="PS50923"/>
    </source>
</evidence>
<feature type="region of interest" description="Disordered" evidence="6">
    <location>
        <begin position="344"/>
        <end position="365"/>
    </location>
</feature>
<evidence type="ECO:0000256" key="6">
    <source>
        <dbReference type="SAM" id="MobiDB-lite"/>
    </source>
</evidence>
<dbReference type="Gene3D" id="2.10.70.10">
    <property type="entry name" value="Complement Module, domain 1"/>
    <property type="match status" value="4"/>
</dbReference>
<proteinExistence type="predicted"/>
<protein>
    <submittedName>
        <fullName evidence="9">Complement control protein</fullName>
    </submittedName>
</protein>
<dbReference type="PANTHER" id="PTHR19325">
    <property type="entry name" value="COMPLEMENT COMPONENT-RELATED SUSHI DOMAIN-CONTAINING"/>
    <property type="match status" value="1"/>
</dbReference>
<keyword evidence="10" id="KW-1185">Reference proteome</keyword>
<evidence type="ECO:0000256" key="7">
    <source>
        <dbReference type="SAM" id="Phobius"/>
    </source>
</evidence>
<accession>A0A2D1AF75</accession>
<feature type="domain" description="Sushi" evidence="8">
    <location>
        <begin position="245"/>
        <end position="302"/>
    </location>
</feature>